<feature type="region of interest" description="Disordered" evidence="1">
    <location>
        <begin position="14"/>
        <end position="37"/>
    </location>
</feature>
<accession>A0AAN9T0U5</accession>
<dbReference type="Proteomes" id="UP001386955">
    <property type="component" value="Unassembled WGS sequence"/>
</dbReference>
<organism evidence="2 3">
    <name type="scientific">Psophocarpus tetragonolobus</name>
    <name type="common">Winged bean</name>
    <name type="synonym">Dolichos tetragonolobus</name>
    <dbReference type="NCBI Taxonomy" id="3891"/>
    <lineage>
        <taxon>Eukaryota</taxon>
        <taxon>Viridiplantae</taxon>
        <taxon>Streptophyta</taxon>
        <taxon>Embryophyta</taxon>
        <taxon>Tracheophyta</taxon>
        <taxon>Spermatophyta</taxon>
        <taxon>Magnoliopsida</taxon>
        <taxon>eudicotyledons</taxon>
        <taxon>Gunneridae</taxon>
        <taxon>Pentapetalae</taxon>
        <taxon>rosids</taxon>
        <taxon>fabids</taxon>
        <taxon>Fabales</taxon>
        <taxon>Fabaceae</taxon>
        <taxon>Papilionoideae</taxon>
        <taxon>50 kb inversion clade</taxon>
        <taxon>NPAAA clade</taxon>
        <taxon>indigoferoid/millettioid clade</taxon>
        <taxon>Phaseoleae</taxon>
        <taxon>Psophocarpus</taxon>
    </lineage>
</organism>
<dbReference type="AlphaFoldDB" id="A0AAN9T0U5"/>
<gene>
    <name evidence="2" type="ORF">VNO78_03610</name>
</gene>
<protein>
    <submittedName>
        <fullName evidence="2">Uncharacterized protein</fullName>
    </submittedName>
</protein>
<feature type="region of interest" description="Disordered" evidence="1">
    <location>
        <begin position="50"/>
        <end position="82"/>
    </location>
</feature>
<comment type="caution">
    <text evidence="2">The sequence shown here is derived from an EMBL/GenBank/DDBJ whole genome shotgun (WGS) entry which is preliminary data.</text>
</comment>
<proteinExistence type="predicted"/>
<sequence>MLLWYTPSSSRHLVPKLPNNEGKKAKVSERGRQQRNGWFDTRLDKGMGLIKGLGREKPLDNREGGGGRVGDEERGDVGEGEGDLALHTSCAFEYAS</sequence>
<dbReference type="EMBL" id="JAYMYS010000001">
    <property type="protein sequence ID" value="KAK7412161.1"/>
    <property type="molecule type" value="Genomic_DNA"/>
</dbReference>
<feature type="compositionally biased region" description="Basic and acidic residues" evidence="1">
    <location>
        <begin position="21"/>
        <end position="32"/>
    </location>
</feature>
<reference evidence="2 3" key="1">
    <citation type="submission" date="2024-01" db="EMBL/GenBank/DDBJ databases">
        <title>The genomes of 5 underutilized Papilionoideae crops provide insights into root nodulation and disease resistanc.</title>
        <authorList>
            <person name="Jiang F."/>
        </authorList>
    </citation>
    <scope>NUCLEOTIDE SEQUENCE [LARGE SCALE GENOMIC DNA]</scope>
    <source>
        <strain evidence="2">DUOXIRENSHENG_FW03</strain>
        <tissue evidence="2">Leaves</tissue>
    </source>
</reference>
<evidence type="ECO:0000313" key="3">
    <source>
        <dbReference type="Proteomes" id="UP001386955"/>
    </source>
</evidence>
<evidence type="ECO:0000256" key="1">
    <source>
        <dbReference type="SAM" id="MobiDB-lite"/>
    </source>
</evidence>
<keyword evidence="3" id="KW-1185">Reference proteome</keyword>
<evidence type="ECO:0000313" key="2">
    <source>
        <dbReference type="EMBL" id="KAK7412161.1"/>
    </source>
</evidence>
<name>A0AAN9T0U5_PSOTE</name>
<feature type="compositionally biased region" description="Basic and acidic residues" evidence="1">
    <location>
        <begin position="53"/>
        <end position="77"/>
    </location>
</feature>